<comment type="catalytic activity">
    <reaction evidence="20">
        <text>L-threonyl-[protein] + ATP = O-phospho-L-threonyl-[protein] + ADP + H(+)</text>
        <dbReference type="Rhea" id="RHEA:46608"/>
        <dbReference type="Rhea" id="RHEA-COMP:11060"/>
        <dbReference type="Rhea" id="RHEA-COMP:11605"/>
        <dbReference type="ChEBI" id="CHEBI:15378"/>
        <dbReference type="ChEBI" id="CHEBI:30013"/>
        <dbReference type="ChEBI" id="CHEBI:30616"/>
        <dbReference type="ChEBI" id="CHEBI:61977"/>
        <dbReference type="ChEBI" id="CHEBI:456216"/>
        <dbReference type="EC" id="2.7.11.1"/>
    </reaction>
</comment>
<organism evidence="28 29">
    <name type="scientific">Dioscorea cayennensis subsp. rotundata</name>
    <name type="common">White Guinea yam</name>
    <name type="synonym">Dioscorea rotundata</name>
    <dbReference type="NCBI Taxonomy" id="55577"/>
    <lineage>
        <taxon>Eukaryota</taxon>
        <taxon>Viridiplantae</taxon>
        <taxon>Streptophyta</taxon>
        <taxon>Embryophyta</taxon>
        <taxon>Tracheophyta</taxon>
        <taxon>Spermatophyta</taxon>
        <taxon>Magnoliopsida</taxon>
        <taxon>Liliopsida</taxon>
        <taxon>Dioscoreales</taxon>
        <taxon>Dioscoreaceae</taxon>
        <taxon>Dioscorea</taxon>
    </lineage>
</organism>
<dbReference type="AlphaFoldDB" id="A0AB40CXE4"/>
<evidence type="ECO:0000256" key="5">
    <source>
        <dbReference type="ARBA" id="ARBA00022475"/>
    </source>
</evidence>
<feature type="binding site" evidence="25">
    <location>
        <position position="947"/>
    </location>
    <ligand>
        <name>ATP</name>
        <dbReference type="ChEBI" id="CHEBI:30616"/>
    </ligand>
</feature>
<evidence type="ECO:0000256" key="23">
    <source>
        <dbReference type="ARBA" id="ARBA00056628"/>
    </source>
</evidence>
<dbReference type="Pfam" id="PF13855">
    <property type="entry name" value="LRR_8"/>
    <property type="match status" value="4"/>
</dbReference>
<comment type="subcellular location">
    <subcellularLocation>
        <location evidence="1">Cell membrane</location>
        <topology evidence="1">Single-pass membrane protein</topology>
    </subcellularLocation>
    <subcellularLocation>
        <location evidence="2">Endoplasmic reticulum membrane</location>
        <topology evidence="2">Single-pass membrane protein</topology>
    </subcellularLocation>
</comment>
<dbReference type="FunFam" id="3.80.10.10:FF:000095">
    <property type="entry name" value="LRR receptor-like serine/threonine-protein kinase GSO1"/>
    <property type="match status" value="2"/>
</dbReference>
<gene>
    <name evidence="29" type="primary">LOC120281269</name>
</gene>
<dbReference type="GO" id="GO:0005524">
    <property type="term" value="F:ATP binding"/>
    <property type="evidence" value="ECO:0007669"/>
    <property type="project" value="UniProtKB-UniRule"/>
</dbReference>
<keyword evidence="13 25" id="KW-0547">Nucleotide-binding</keyword>
<feature type="transmembrane region" description="Helical" evidence="26">
    <location>
        <begin position="853"/>
        <end position="878"/>
    </location>
</feature>
<evidence type="ECO:0000256" key="20">
    <source>
        <dbReference type="ARBA" id="ARBA00047899"/>
    </source>
</evidence>
<evidence type="ECO:0000256" key="19">
    <source>
        <dbReference type="ARBA" id="ARBA00023180"/>
    </source>
</evidence>
<dbReference type="InterPro" id="IPR003591">
    <property type="entry name" value="Leu-rich_rpt_typical-subtyp"/>
</dbReference>
<dbReference type="PANTHER" id="PTHR48053:SF37">
    <property type="entry name" value="LEUCINE-RICH REPEAT PROTEIN KINASE FAMILY PROTEIN"/>
    <property type="match status" value="1"/>
</dbReference>
<dbReference type="PANTHER" id="PTHR48053">
    <property type="entry name" value="LEUCINE RICH REPEAT FAMILY PROTEIN, EXPRESSED"/>
    <property type="match status" value="1"/>
</dbReference>
<dbReference type="PROSITE" id="PS00108">
    <property type="entry name" value="PROTEIN_KINASE_ST"/>
    <property type="match status" value="1"/>
</dbReference>
<keyword evidence="17 26" id="KW-0472">Membrane</keyword>
<evidence type="ECO:0000256" key="18">
    <source>
        <dbReference type="ARBA" id="ARBA00023170"/>
    </source>
</evidence>
<comment type="function">
    <text evidence="23">The processed protein kinase Xa21 chain released by protein cleavage after X.oryzae pv. oryzae protein Ax21 detection translocates into the nucleus where it can bind and regulate WRKY62, a transcription factor. Confers resistance to the bacterial pathogen X.oryzae pv. oryzae (Xoo).</text>
</comment>
<name>A0AB40CXE4_DIOCR</name>
<dbReference type="SUPFAM" id="SSF52058">
    <property type="entry name" value="L domain-like"/>
    <property type="match status" value="2"/>
</dbReference>
<evidence type="ECO:0000256" key="9">
    <source>
        <dbReference type="ARBA" id="ARBA00022679"/>
    </source>
</evidence>
<dbReference type="PROSITE" id="PS00107">
    <property type="entry name" value="PROTEIN_KINASE_ATP"/>
    <property type="match status" value="1"/>
</dbReference>
<dbReference type="Gene3D" id="1.10.510.10">
    <property type="entry name" value="Transferase(Phosphotransferase) domain 1"/>
    <property type="match status" value="1"/>
</dbReference>
<feature type="transmembrane region" description="Helical" evidence="26">
    <location>
        <begin position="182"/>
        <end position="208"/>
    </location>
</feature>
<evidence type="ECO:0000256" key="17">
    <source>
        <dbReference type="ARBA" id="ARBA00023136"/>
    </source>
</evidence>
<feature type="transmembrane region" description="Helical" evidence="26">
    <location>
        <begin position="262"/>
        <end position="284"/>
    </location>
</feature>
<comment type="similarity">
    <text evidence="3">Belongs to the protein kinase superfamily. Ser/Thr protein kinase family.</text>
</comment>
<evidence type="ECO:0000256" key="14">
    <source>
        <dbReference type="ARBA" id="ARBA00022777"/>
    </source>
</evidence>
<dbReference type="SMART" id="SM00220">
    <property type="entry name" value="S_TKc"/>
    <property type="match status" value="1"/>
</dbReference>
<keyword evidence="8" id="KW-0433">Leucine-rich repeat</keyword>
<dbReference type="Gene3D" id="3.30.200.20">
    <property type="entry name" value="Phosphorylase Kinase, domain 1"/>
    <property type="match status" value="1"/>
</dbReference>
<keyword evidence="18" id="KW-0675">Receptor</keyword>
<dbReference type="RefSeq" id="XP_039144069.1">
    <property type="nucleotide sequence ID" value="XM_039288135.1"/>
</dbReference>
<dbReference type="SMART" id="SM00369">
    <property type="entry name" value="LRR_TYP"/>
    <property type="match status" value="10"/>
</dbReference>
<evidence type="ECO:0000256" key="26">
    <source>
        <dbReference type="SAM" id="Phobius"/>
    </source>
</evidence>
<evidence type="ECO:0000256" key="6">
    <source>
        <dbReference type="ARBA" id="ARBA00022527"/>
    </source>
</evidence>
<keyword evidence="16 26" id="KW-1133">Transmembrane helix</keyword>
<protein>
    <recommendedName>
        <fullName evidence="24">Receptor kinase-like protein Xa21</fullName>
        <ecNumber evidence="4">2.7.11.1</ecNumber>
    </recommendedName>
</protein>
<feature type="domain" description="Protein kinase" evidence="27">
    <location>
        <begin position="915"/>
        <end position="1221"/>
    </location>
</feature>
<comment type="catalytic activity">
    <reaction evidence="21">
        <text>L-seryl-[protein] + ATP = O-phospho-L-seryl-[protein] + ADP + H(+)</text>
        <dbReference type="Rhea" id="RHEA:17989"/>
        <dbReference type="Rhea" id="RHEA-COMP:9863"/>
        <dbReference type="Rhea" id="RHEA-COMP:11604"/>
        <dbReference type="ChEBI" id="CHEBI:15378"/>
        <dbReference type="ChEBI" id="CHEBI:29999"/>
        <dbReference type="ChEBI" id="CHEBI:30616"/>
        <dbReference type="ChEBI" id="CHEBI:83421"/>
        <dbReference type="ChEBI" id="CHEBI:456216"/>
        <dbReference type="EC" id="2.7.11.1"/>
    </reaction>
</comment>
<comment type="function">
    <text evidence="22">Receptor kinase that detects X.oryzae pv. oryzae protein Ax21 to promote innate immunity. Following X.oryzae pv. oryzae protein Ax21 detection, undergoes cleavage, releasing the processed protein kinase Xa21 chain.</text>
</comment>
<dbReference type="InterPro" id="IPR017441">
    <property type="entry name" value="Protein_kinase_ATP_BS"/>
</dbReference>
<evidence type="ECO:0000256" key="3">
    <source>
        <dbReference type="ARBA" id="ARBA00008684"/>
    </source>
</evidence>
<sequence>MPDLLDDFDFTTVEQPKGTRRSERPKNLPQDCINHIRMLERKRPASAKGLVETSFEVLELNLRRWPYPGLTLVETRQEMEMLDIAKESCGLTLVETRQELALFKNLGKIYYFSYLRCFLDLQPLGLLEGANSTFYEEDVKGKLDDSMKTIRHILEFLGRRINAASGDPSVKEISLINHTTQLVVMAMGFSRLLFFYLVLCSMATILLAHKIDDRLALLGFKKGVTSDPSGALDSWNDTVYFCNWTGVSCSHKHKGRVTAINLAMLGLGGLISPSIANLSFLNIIELSSNQFSGEVPPEFGRLHRLQYLNLSFNDLHGIIPESLANSSKLRLLELSFNHLNGSIPVELGGTLLKLKVLGLSHNSLSGAIPSSIGNLSSLARLYLANNLLRGIIPEELGRLSNLIFFLVGGNLLHGTIPSVLFNISSLNIISIPGNHIHGRLPSSFGNKLPKLTTLQFGDNMFSGAIPASLFNASLLEMIDISRNQFSGTVPPIFGGMHGLYHLNLELNQFQASDARDWSFIDSLVNCSNLYGLSIASNDLGGVLPLSVANFSKEMRFLYMDYNHFSGTIPHGIEDLINLIILHLGANQLTGPIPEHIGKLTMLQVLSLKDNKLAGYIPSSIGNLTVLYYIDLSGNRFEGTIPSTMKTLKQLTKLLLSKNKLSGRMAGEILGQFFPLQVLDLANNSFNGTIPFEIGSLINLQQLQLSGNRLTGEIPGTISGCAVLEDLNLQGNLITGSIPPSLGKLKGLKNLNLSHNSLSGGIPSSFSNLKLLQTLGLSNNNLSGSVPEFLQDLKNLLFLDLSYNHFHGELPVKGVFANSSALFLVGNVELCGGVPQLHLPVCLKSHKKTSRGSLILKIVIPIVSLLSCLLLLLLFLFLFRQRESKTKTKTSSSLPVPYEEFPRVSYYDLVRATDGFTPSNLIGKGKHASVYKGTLHGINNTMMMVAIKVFSLDIKGASKSFLSEMESLRNIRHRNLIKIITSCVSVDSQGNDFKALVLDLMPNGSLDSWLHPAENPQQQQQNPLSLFQRLNVAIDVADALEYLHHSCQPPVVHCDLKPSNVLLDDDMNARVGDFGLAKILMNNNSNLWQSSTASTEIIKGTIGYVPPEYGFGSEVSTMGDVYSYGILVLELLTGKRPVDECFKDGMTMRKFVESYASLERIMEVMDPSMFSQEDDSIGYKRQKECVVSVSALGLACCVDSPNERLSMSHVSAQMRAVRNNYLCVGSTSS</sequence>
<evidence type="ECO:0000256" key="8">
    <source>
        <dbReference type="ARBA" id="ARBA00022614"/>
    </source>
</evidence>
<dbReference type="PROSITE" id="PS50011">
    <property type="entry name" value="PROTEIN_KINASE_DOM"/>
    <property type="match status" value="1"/>
</dbReference>
<evidence type="ECO:0000256" key="13">
    <source>
        <dbReference type="ARBA" id="ARBA00022741"/>
    </source>
</evidence>
<dbReference type="Gene3D" id="3.80.10.10">
    <property type="entry name" value="Ribonuclease Inhibitor"/>
    <property type="match status" value="3"/>
</dbReference>
<dbReference type="Proteomes" id="UP001515500">
    <property type="component" value="Chromosome 17"/>
</dbReference>
<dbReference type="InterPro" id="IPR000719">
    <property type="entry name" value="Prot_kinase_dom"/>
</dbReference>
<keyword evidence="5" id="KW-1003">Cell membrane</keyword>
<dbReference type="EC" id="2.7.11.1" evidence="4"/>
<dbReference type="GO" id="GO:0005789">
    <property type="term" value="C:endoplasmic reticulum membrane"/>
    <property type="evidence" value="ECO:0007669"/>
    <property type="project" value="UniProtKB-SubCell"/>
</dbReference>
<keyword evidence="7" id="KW-0597">Phosphoprotein</keyword>
<keyword evidence="28" id="KW-1185">Reference proteome</keyword>
<dbReference type="FunFam" id="1.10.510.10:FF:000358">
    <property type="entry name" value="Putative leucine-rich repeat receptor-like serine/threonine-protein kinase"/>
    <property type="match status" value="1"/>
</dbReference>
<dbReference type="FunFam" id="3.30.200.20:FF:000432">
    <property type="entry name" value="LRR receptor-like serine/threonine-protein kinase EFR"/>
    <property type="match status" value="1"/>
</dbReference>
<evidence type="ECO:0000256" key="7">
    <source>
        <dbReference type="ARBA" id="ARBA00022553"/>
    </source>
</evidence>
<dbReference type="InterPro" id="IPR001611">
    <property type="entry name" value="Leu-rich_rpt"/>
</dbReference>
<keyword evidence="12" id="KW-0677">Repeat</keyword>
<evidence type="ECO:0000256" key="1">
    <source>
        <dbReference type="ARBA" id="ARBA00004162"/>
    </source>
</evidence>
<dbReference type="SUPFAM" id="SSF56112">
    <property type="entry name" value="Protein kinase-like (PK-like)"/>
    <property type="match status" value="1"/>
</dbReference>
<dbReference type="Pfam" id="PF08263">
    <property type="entry name" value="LRRNT_2"/>
    <property type="match status" value="1"/>
</dbReference>
<dbReference type="GO" id="GO:0005886">
    <property type="term" value="C:plasma membrane"/>
    <property type="evidence" value="ECO:0007669"/>
    <property type="project" value="UniProtKB-SubCell"/>
</dbReference>
<keyword evidence="19" id="KW-0325">Glycoprotein</keyword>
<proteinExistence type="inferred from homology"/>
<keyword evidence="15 25" id="KW-0067">ATP-binding</keyword>
<keyword evidence="6" id="KW-0723">Serine/threonine-protein kinase</keyword>
<dbReference type="Pfam" id="PF00069">
    <property type="entry name" value="Pkinase"/>
    <property type="match status" value="1"/>
</dbReference>
<evidence type="ECO:0000256" key="22">
    <source>
        <dbReference type="ARBA" id="ARBA00054320"/>
    </source>
</evidence>
<evidence type="ECO:0000313" key="28">
    <source>
        <dbReference type="Proteomes" id="UP001515500"/>
    </source>
</evidence>
<evidence type="ECO:0000256" key="12">
    <source>
        <dbReference type="ARBA" id="ARBA00022737"/>
    </source>
</evidence>
<evidence type="ECO:0000256" key="2">
    <source>
        <dbReference type="ARBA" id="ARBA00004389"/>
    </source>
</evidence>
<dbReference type="InterPro" id="IPR011009">
    <property type="entry name" value="Kinase-like_dom_sf"/>
</dbReference>
<evidence type="ECO:0000256" key="11">
    <source>
        <dbReference type="ARBA" id="ARBA00022729"/>
    </source>
</evidence>
<evidence type="ECO:0000256" key="15">
    <source>
        <dbReference type="ARBA" id="ARBA00022840"/>
    </source>
</evidence>
<accession>A0AB40CXE4</accession>
<dbReference type="InterPro" id="IPR013210">
    <property type="entry name" value="LRR_N_plant-typ"/>
</dbReference>
<evidence type="ECO:0000313" key="29">
    <source>
        <dbReference type="RefSeq" id="XP_039144069.1"/>
    </source>
</evidence>
<evidence type="ECO:0000259" key="27">
    <source>
        <dbReference type="PROSITE" id="PS50011"/>
    </source>
</evidence>
<dbReference type="InterPro" id="IPR051716">
    <property type="entry name" value="Plant_RL_S/T_kinase"/>
</dbReference>
<keyword evidence="14" id="KW-0418">Kinase</keyword>
<evidence type="ECO:0000256" key="4">
    <source>
        <dbReference type="ARBA" id="ARBA00012513"/>
    </source>
</evidence>
<evidence type="ECO:0000256" key="16">
    <source>
        <dbReference type="ARBA" id="ARBA00022989"/>
    </source>
</evidence>
<evidence type="ECO:0000256" key="10">
    <source>
        <dbReference type="ARBA" id="ARBA00022692"/>
    </source>
</evidence>
<keyword evidence="10 26" id="KW-0812">Transmembrane</keyword>
<reference evidence="29" key="1">
    <citation type="submission" date="2025-08" db="UniProtKB">
        <authorList>
            <consortium name="RefSeq"/>
        </authorList>
    </citation>
    <scope>IDENTIFICATION</scope>
</reference>
<evidence type="ECO:0000256" key="21">
    <source>
        <dbReference type="ARBA" id="ARBA00048679"/>
    </source>
</evidence>
<dbReference type="FunFam" id="3.80.10.10:FF:000275">
    <property type="entry name" value="Leucine-rich repeat receptor-like protein kinase"/>
    <property type="match status" value="1"/>
</dbReference>
<keyword evidence="9" id="KW-0808">Transferase</keyword>
<keyword evidence="11" id="KW-0732">Signal</keyword>
<dbReference type="Pfam" id="PF00560">
    <property type="entry name" value="LRR_1"/>
    <property type="match status" value="4"/>
</dbReference>
<evidence type="ECO:0000256" key="25">
    <source>
        <dbReference type="PROSITE-ProRule" id="PRU10141"/>
    </source>
</evidence>
<dbReference type="InterPro" id="IPR032675">
    <property type="entry name" value="LRR_dom_sf"/>
</dbReference>
<dbReference type="GeneID" id="120281269"/>
<dbReference type="GO" id="GO:0004674">
    <property type="term" value="F:protein serine/threonine kinase activity"/>
    <property type="evidence" value="ECO:0007669"/>
    <property type="project" value="UniProtKB-KW"/>
</dbReference>
<evidence type="ECO:0000256" key="24">
    <source>
        <dbReference type="ARBA" id="ARBA00072040"/>
    </source>
</evidence>
<dbReference type="InterPro" id="IPR008271">
    <property type="entry name" value="Ser/Thr_kinase_AS"/>
</dbReference>